<evidence type="ECO:0000256" key="1">
    <source>
        <dbReference type="SAM" id="Coils"/>
    </source>
</evidence>
<dbReference type="EMBL" id="JAULSN010000004">
    <property type="protein sequence ID" value="KAK3373936.1"/>
    <property type="molecule type" value="Genomic_DNA"/>
</dbReference>
<sequence length="101" mass="11925">MPIIFGMETAGIRDELYKILQSATLKRDENAPIYATVDEVKNLLEERNDIREMKRKYDEIRECKGSGHYDSKRARNTYLHLEKELKKLLVQEKREVLQRGG</sequence>
<reference evidence="2" key="2">
    <citation type="submission" date="2023-06" db="EMBL/GenBank/DDBJ databases">
        <authorList>
            <consortium name="Lawrence Berkeley National Laboratory"/>
            <person name="Haridas S."/>
            <person name="Hensen N."/>
            <person name="Bonometti L."/>
            <person name="Westerberg I."/>
            <person name="Brannstrom I.O."/>
            <person name="Guillou S."/>
            <person name="Cros-Aarteil S."/>
            <person name="Calhoun S."/>
            <person name="Kuo A."/>
            <person name="Mondo S."/>
            <person name="Pangilinan J."/>
            <person name="Riley R."/>
            <person name="Labutti K."/>
            <person name="Andreopoulos B."/>
            <person name="Lipzen A."/>
            <person name="Chen C."/>
            <person name="Yanf M."/>
            <person name="Daum C."/>
            <person name="Ng V."/>
            <person name="Clum A."/>
            <person name="Steindorff A."/>
            <person name="Ohm R."/>
            <person name="Martin F."/>
            <person name="Silar P."/>
            <person name="Natvig D."/>
            <person name="Lalanne C."/>
            <person name="Gautier V."/>
            <person name="Ament-Velasquez S.L."/>
            <person name="Kruys A."/>
            <person name="Hutchinson M.I."/>
            <person name="Powell A.J."/>
            <person name="Barry K."/>
            <person name="Miller A.N."/>
            <person name="Grigoriev I.V."/>
            <person name="Debuchy R."/>
            <person name="Gladieux P."/>
            <person name="Thoren M.H."/>
            <person name="Johannesson H."/>
        </authorList>
    </citation>
    <scope>NUCLEOTIDE SEQUENCE</scope>
    <source>
        <strain evidence="2">CBS 958.72</strain>
    </source>
</reference>
<keyword evidence="3" id="KW-1185">Reference proteome</keyword>
<comment type="caution">
    <text evidence="2">The sequence shown here is derived from an EMBL/GenBank/DDBJ whole genome shotgun (WGS) entry which is preliminary data.</text>
</comment>
<organism evidence="2 3">
    <name type="scientific">Lasiosphaeria ovina</name>
    <dbReference type="NCBI Taxonomy" id="92902"/>
    <lineage>
        <taxon>Eukaryota</taxon>
        <taxon>Fungi</taxon>
        <taxon>Dikarya</taxon>
        <taxon>Ascomycota</taxon>
        <taxon>Pezizomycotina</taxon>
        <taxon>Sordariomycetes</taxon>
        <taxon>Sordariomycetidae</taxon>
        <taxon>Sordariales</taxon>
        <taxon>Lasiosphaeriaceae</taxon>
        <taxon>Lasiosphaeria</taxon>
    </lineage>
</organism>
<dbReference type="AlphaFoldDB" id="A0AAE0KDG1"/>
<feature type="coiled-coil region" evidence="1">
    <location>
        <begin position="43"/>
        <end position="91"/>
    </location>
</feature>
<gene>
    <name evidence="2" type="ORF">B0T24DRAFT_625115</name>
</gene>
<protein>
    <submittedName>
        <fullName evidence="2">Uncharacterized protein</fullName>
    </submittedName>
</protein>
<evidence type="ECO:0000313" key="2">
    <source>
        <dbReference type="EMBL" id="KAK3373936.1"/>
    </source>
</evidence>
<reference evidence="2" key="1">
    <citation type="journal article" date="2023" name="Mol. Phylogenet. Evol.">
        <title>Genome-scale phylogeny and comparative genomics of the fungal order Sordariales.</title>
        <authorList>
            <person name="Hensen N."/>
            <person name="Bonometti L."/>
            <person name="Westerberg I."/>
            <person name="Brannstrom I.O."/>
            <person name="Guillou S."/>
            <person name="Cros-Aarteil S."/>
            <person name="Calhoun S."/>
            <person name="Haridas S."/>
            <person name="Kuo A."/>
            <person name="Mondo S."/>
            <person name="Pangilinan J."/>
            <person name="Riley R."/>
            <person name="LaButti K."/>
            <person name="Andreopoulos B."/>
            <person name="Lipzen A."/>
            <person name="Chen C."/>
            <person name="Yan M."/>
            <person name="Daum C."/>
            <person name="Ng V."/>
            <person name="Clum A."/>
            <person name="Steindorff A."/>
            <person name="Ohm R.A."/>
            <person name="Martin F."/>
            <person name="Silar P."/>
            <person name="Natvig D.O."/>
            <person name="Lalanne C."/>
            <person name="Gautier V."/>
            <person name="Ament-Velasquez S.L."/>
            <person name="Kruys A."/>
            <person name="Hutchinson M.I."/>
            <person name="Powell A.J."/>
            <person name="Barry K."/>
            <person name="Miller A.N."/>
            <person name="Grigoriev I.V."/>
            <person name="Debuchy R."/>
            <person name="Gladieux P."/>
            <person name="Hiltunen Thoren M."/>
            <person name="Johannesson H."/>
        </authorList>
    </citation>
    <scope>NUCLEOTIDE SEQUENCE</scope>
    <source>
        <strain evidence="2">CBS 958.72</strain>
    </source>
</reference>
<keyword evidence="1" id="KW-0175">Coiled coil</keyword>
<accession>A0AAE0KDG1</accession>
<name>A0AAE0KDG1_9PEZI</name>
<dbReference type="Proteomes" id="UP001287356">
    <property type="component" value="Unassembled WGS sequence"/>
</dbReference>
<proteinExistence type="predicted"/>
<evidence type="ECO:0000313" key="3">
    <source>
        <dbReference type="Proteomes" id="UP001287356"/>
    </source>
</evidence>